<evidence type="ECO:0000313" key="1">
    <source>
        <dbReference type="EMBL" id="MEX3934081.1"/>
    </source>
</evidence>
<proteinExistence type="predicted"/>
<name>A0ACC6U308_9BURK</name>
<gene>
    <name evidence="1" type="ORF">AB4Y32_20120</name>
</gene>
<sequence>MRNDGVKAHAESLLAPMPETLAQFQSYRRAAGNAQQSLANRVEAGR</sequence>
<reference evidence="1" key="1">
    <citation type="submission" date="2024-07" db="EMBL/GenBank/DDBJ databases">
        <title>A survey of Mimosa microsymbionts across Brazilian biomes reveals a high diversity of Paraburkholderia nodulating endemic species, but also that Cupriavidus is common as a symbiont of widespread species.</title>
        <authorList>
            <person name="Rouws L."/>
            <person name="Barauna A."/>
            <person name="Beukes C."/>
            <person name="Rouws J.R.C."/>
            <person name="De Faria S.M."/>
            <person name="Gross E."/>
            <person name="Bueno Dos Reis Junior F."/>
            <person name="Simon M.F."/>
            <person name="Maluk M."/>
            <person name="Odee D.W."/>
            <person name="Kenicer G."/>
            <person name="Young J.P.W."/>
            <person name="Reis V.M."/>
            <person name="Zilli J."/>
            <person name="James E.K."/>
        </authorList>
    </citation>
    <scope>NUCLEOTIDE SEQUENCE</scope>
    <source>
        <strain evidence="1">EG181B</strain>
    </source>
</reference>
<keyword evidence="2" id="KW-1185">Reference proteome</keyword>
<organism evidence="1 2">
    <name type="scientific">Paraburkholderia phymatum</name>
    <dbReference type="NCBI Taxonomy" id="148447"/>
    <lineage>
        <taxon>Bacteria</taxon>
        <taxon>Pseudomonadati</taxon>
        <taxon>Pseudomonadota</taxon>
        <taxon>Betaproteobacteria</taxon>
        <taxon>Burkholderiales</taxon>
        <taxon>Burkholderiaceae</taxon>
        <taxon>Paraburkholderia</taxon>
    </lineage>
</organism>
<protein>
    <submittedName>
        <fullName evidence="1">Uncharacterized protein</fullName>
    </submittedName>
</protein>
<evidence type="ECO:0000313" key="2">
    <source>
        <dbReference type="Proteomes" id="UP001558850"/>
    </source>
</evidence>
<accession>A0ACC6U308</accession>
<comment type="caution">
    <text evidence="1">The sequence shown here is derived from an EMBL/GenBank/DDBJ whole genome shotgun (WGS) entry which is preliminary data.</text>
</comment>
<dbReference type="Proteomes" id="UP001558850">
    <property type="component" value="Unassembled WGS sequence"/>
</dbReference>
<dbReference type="EMBL" id="JBFRCH010000011">
    <property type="protein sequence ID" value="MEX3934081.1"/>
    <property type="molecule type" value="Genomic_DNA"/>
</dbReference>